<dbReference type="Proteomes" id="UP000789405">
    <property type="component" value="Unassembled WGS sequence"/>
</dbReference>
<protein>
    <submittedName>
        <fullName evidence="1">28751_t:CDS:1</fullName>
    </submittedName>
</protein>
<accession>A0A9N9IQ73</accession>
<keyword evidence="2" id="KW-1185">Reference proteome</keyword>
<name>A0A9N9IQ73_9GLOM</name>
<sequence>MDESNEPKSNGVDVKKNKHKALIYYQKAPNKESVEIEVISMNIRRIRKEILSKHMTRRPEESLADSISQ</sequence>
<proteinExistence type="predicted"/>
<dbReference type="AlphaFoldDB" id="A0A9N9IQ73"/>
<evidence type="ECO:0000313" key="1">
    <source>
        <dbReference type="EMBL" id="CAG8746774.1"/>
    </source>
</evidence>
<gene>
    <name evidence="1" type="ORF">DERYTH_LOCUS16504</name>
</gene>
<dbReference type="EMBL" id="CAJVPY010014475">
    <property type="protein sequence ID" value="CAG8746774.1"/>
    <property type="molecule type" value="Genomic_DNA"/>
</dbReference>
<comment type="caution">
    <text evidence="1">The sequence shown here is derived from an EMBL/GenBank/DDBJ whole genome shotgun (WGS) entry which is preliminary data.</text>
</comment>
<reference evidence="1" key="1">
    <citation type="submission" date="2021-06" db="EMBL/GenBank/DDBJ databases">
        <authorList>
            <person name="Kallberg Y."/>
            <person name="Tangrot J."/>
            <person name="Rosling A."/>
        </authorList>
    </citation>
    <scope>NUCLEOTIDE SEQUENCE</scope>
    <source>
        <strain evidence="1">MA453B</strain>
    </source>
</reference>
<organism evidence="1 2">
    <name type="scientific">Dentiscutata erythropus</name>
    <dbReference type="NCBI Taxonomy" id="1348616"/>
    <lineage>
        <taxon>Eukaryota</taxon>
        <taxon>Fungi</taxon>
        <taxon>Fungi incertae sedis</taxon>
        <taxon>Mucoromycota</taxon>
        <taxon>Glomeromycotina</taxon>
        <taxon>Glomeromycetes</taxon>
        <taxon>Diversisporales</taxon>
        <taxon>Gigasporaceae</taxon>
        <taxon>Dentiscutata</taxon>
    </lineage>
</organism>
<evidence type="ECO:0000313" key="2">
    <source>
        <dbReference type="Proteomes" id="UP000789405"/>
    </source>
</evidence>